<accession>A0A5Q0BLP2</accession>
<organism evidence="1 2">
    <name type="scientific">Candidatus Methylospira mobilis</name>
    <dbReference type="NCBI Taxonomy" id="1808979"/>
    <lineage>
        <taxon>Bacteria</taxon>
        <taxon>Pseudomonadati</taxon>
        <taxon>Pseudomonadota</taxon>
        <taxon>Gammaproteobacteria</taxon>
        <taxon>Methylococcales</taxon>
        <taxon>Methylococcaceae</taxon>
        <taxon>Candidatus Methylospira</taxon>
    </lineage>
</organism>
<reference evidence="1 2" key="1">
    <citation type="submission" date="2019-09" db="EMBL/GenBank/DDBJ databases">
        <title>Ecophysiology of the spiral-shaped methanotroph Methylospira mobilis as revealed by the complete genome sequence.</title>
        <authorList>
            <person name="Oshkin I.Y."/>
            <person name="Dedysh S.N."/>
            <person name="Miroshnikov K."/>
            <person name="Danilova O.V."/>
            <person name="Hakobyan A."/>
            <person name="Liesack W."/>
        </authorList>
    </citation>
    <scope>NUCLEOTIDE SEQUENCE [LARGE SCALE GENOMIC DNA]</scope>
    <source>
        <strain evidence="1 2">Shm1</strain>
    </source>
</reference>
<proteinExistence type="predicted"/>
<evidence type="ECO:0000313" key="2">
    <source>
        <dbReference type="Proteomes" id="UP000325755"/>
    </source>
</evidence>
<keyword evidence="2" id="KW-1185">Reference proteome</keyword>
<gene>
    <name evidence="1" type="ORF">F6R98_08600</name>
</gene>
<name>A0A5Q0BLP2_9GAMM</name>
<dbReference type="AlphaFoldDB" id="A0A5Q0BLP2"/>
<dbReference type="KEGG" id="mmob:F6R98_08600"/>
<dbReference type="Proteomes" id="UP000325755">
    <property type="component" value="Chromosome"/>
</dbReference>
<dbReference type="RefSeq" id="WP_153248671.1">
    <property type="nucleotide sequence ID" value="NZ_CP044205.1"/>
</dbReference>
<dbReference type="EMBL" id="CP044205">
    <property type="protein sequence ID" value="QFY42676.1"/>
    <property type="molecule type" value="Genomic_DNA"/>
</dbReference>
<evidence type="ECO:0000313" key="1">
    <source>
        <dbReference type="EMBL" id="QFY42676.1"/>
    </source>
</evidence>
<protein>
    <submittedName>
        <fullName evidence="1">Uncharacterized protein</fullName>
    </submittedName>
</protein>
<sequence>MCVGINKELVCPPVFLVFFGVRQVAVTSAILRSNSERAAHGKIHAELQAAYRRKRLKDIEGNKARLNALISASAKLSLARLAKHYAVINTANFRAVSAQETAIFGHVFFGYKRLYVNMLMNAKT</sequence>
<dbReference type="InParanoid" id="A0A5Q0BLP2"/>